<dbReference type="InterPro" id="IPR017871">
    <property type="entry name" value="ABC_transporter-like_CS"/>
</dbReference>
<accession>A0A8J6P058</accession>
<evidence type="ECO:0000256" key="3">
    <source>
        <dbReference type="ARBA" id="ARBA00022741"/>
    </source>
</evidence>
<sequence>MSDAIVLKDIVVKFNKYSVGSITLKNKIYRMITRKKIPTFKALDHVSLSVEANESIGIIGRNGAGKTTLLRVIAQIIIPTNGSVAIYKRVIPLLELGLGFHPELSGLENCYLAGALLGFTPKQIKARIGKIIDFSGIGAFIDSPVKTYSSGMFARLAFALATEVEPEILLLDEIIGVGDEFFQRKCVVRIQNMMKKGVTTIIVSHNLDFLITQCNRLIWLDQGKIMMDDIPEKVADRYLYEQFII</sequence>
<dbReference type="SUPFAM" id="SSF52540">
    <property type="entry name" value="P-loop containing nucleoside triphosphate hydrolases"/>
    <property type="match status" value="1"/>
</dbReference>
<dbReference type="CDD" id="cd03220">
    <property type="entry name" value="ABC_KpsT_Wzt"/>
    <property type="match status" value="1"/>
</dbReference>
<dbReference type="PROSITE" id="PS00211">
    <property type="entry name" value="ABC_TRANSPORTER_1"/>
    <property type="match status" value="1"/>
</dbReference>
<dbReference type="SMART" id="SM00382">
    <property type="entry name" value="AAA"/>
    <property type="match status" value="1"/>
</dbReference>
<keyword evidence="3" id="KW-0547">Nucleotide-binding</keyword>
<dbReference type="EMBL" id="JACNIG010000247">
    <property type="protein sequence ID" value="MBC8432835.1"/>
    <property type="molecule type" value="Genomic_DNA"/>
</dbReference>
<name>A0A8J6P058_9BACT</name>
<reference evidence="6 7" key="1">
    <citation type="submission" date="2020-08" db="EMBL/GenBank/DDBJ databases">
        <title>Bridging the membrane lipid divide: bacteria of the FCB group superphylum have the potential to synthesize archaeal ether lipids.</title>
        <authorList>
            <person name="Villanueva L."/>
            <person name="Von Meijenfeldt F.A.B."/>
            <person name="Westbye A.B."/>
            <person name="Yadav S."/>
            <person name="Hopmans E.C."/>
            <person name="Dutilh B.E."/>
            <person name="Sinninghe Damste J.S."/>
        </authorList>
    </citation>
    <scope>NUCLEOTIDE SEQUENCE [LARGE SCALE GENOMIC DNA]</scope>
    <source>
        <strain evidence="6">NIOZ-UU17</strain>
    </source>
</reference>
<dbReference type="PROSITE" id="PS50893">
    <property type="entry name" value="ABC_TRANSPORTER_2"/>
    <property type="match status" value="1"/>
</dbReference>
<dbReference type="InterPro" id="IPR003439">
    <property type="entry name" value="ABC_transporter-like_ATP-bd"/>
</dbReference>
<comment type="similarity">
    <text evidence="1">Belongs to the ABC transporter superfamily.</text>
</comment>
<keyword evidence="2" id="KW-0813">Transport</keyword>
<dbReference type="Pfam" id="PF00005">
    <property type="entry name" value="ABC_tran"/>
    <property type="match status" value="1"/>
</dbReference>
<organism evidence="6 7">
    <name type="scientific">Candidatus Desulfatibia vada</name>
    <dbReference type="NCBI Taxonomy" id="2841696"/>
    <lineage>
        <taxon>Bacteria</taxon>
        <taxon>Pseudomonadati</taxon>
        <taxon>Thermodesulfobacteriota</taxon>
        <taxon>Desulfobacteria</taxon>
        <taxon>Desulfobacterales</taxon>
        <taxon>Desulfobacterales incertae sedis</taxon>
        <taxon>Candidatus Desulfatibia</taxon>
    </lineage>
</organism>
<dbReference type="Proteomes" id="UP000605201">
    <property type="component" value="Unassembled WGS sequence"/>
</dbReference>
<comment type="caution">
    <text evidence="6">The sequence shown here is derived from an EMBL/GenBank/DDBJ whole genome shotgun (WGS) entry which is preliminary data.</text>
</comment>
<dbReference type="InterPro" id="IPR003593">
    <property type="entry name" value="AAA+_ATPase"/>
</dbReference>
<dbReference type="GO" id="GO:0016887">
    <property type="term" value="F:ATP hydrolysis activity"/>
    <property type="evidence" value="ECO:0007669"/>
    <property type="project" value="InterPro"/>
</dbReference>
<dbReference type="GO" id="GO:0140359">
    <property type="term" value="F:ABC-type transporter activity"/>
    <property type="evidence" value="ECO:0007669"/>
    <property type="project" value="InterPro"/>
</dbReference>
<dbReference type="AlphaFoldDB" id="A0A8J6P058"/>
<evidence type="ECO:0000259" key="5">
    <source>
        <dbReference type="PROSITE" id="PS50893"/>
    </source>
</evidence>
<evidence type="ECO:0000256" key="1">
    <source>
        <dbReference type="ARBA" id="ARBA00005417"/>
    </source>
</evidence>
<evidence type="ECO:0000313" key="7">
    <source>
        <dbReference type="Proteomes" id="UP000605201"/>
    </source>
</evidence>
<protein>
    <submittedName>
        <fullName evidence="6">ABC transporter ATP-binding protein</fullName>
    </submittedName>
</protein>
<dbReference type="PANTHER" id="PTHR46743">
    <property type="entry name" value="TEICHOIC ACIDS EXPORT ATP-BINDING PROTEIN TAGH"/>
    <property type="match status" value="1"/>
</dbReference>
<evidence type="ECO:0000256" key="2">
    <source>
        <dbReference type="ARBA" id="ARBA00022448"/>
    </source>
</evidence>
<dbReference type="InterPro" id="IPR027417">
    <property type="entry name" value="P-loop_NTPase"/>
</dbReference>
<keyword evidence="4 6" id="KW-0067">ATP-binding</keyword>
<dbReference type="InterPro" id="IPR050683">
    <property type="entry name" value="Bact_Polysacc_Export_ATP-bd"/>
</dbReference>
<evidence type="ECO:0000256" key="4">
    <source>
        <dbReference type="ARBA" id="ARBA00022840"/>
    </source>
</evidence>
<dbReference type="Gene3D" id="3.40.50.300">
    <property type="entry name" value="P-loop containing nucleotide triphosphate hydrolases"/>
    <property type="match status" value="1"/>
</dbReference>
<gene>
    <name evidence="6" type="ORF">H8D96_13065</name>
</gene>
<proteinExistence type="inferred from homology"/>
<dbReference type="GO" id="GO:0005524">
    <property type="term" value="F:ATP binding"/>
    <property type="evidence" value="ECO:0007669"/>
    <property type="project" value="UniProtKB-KW"/>
</dbReference>
<dbReference type="GO" id="GO:0016020">
    <property type="term" value="C:membrane"/>
    <property type="evidence" value="ECO:0007669"/>
    <property type="project" value="InterPro"/>
</dbReference>
<feature type="domain" description="ABC transporter" evidence="5">
    <location>
        <begin position="22"/>
        <end position="244"/>
    </location>
</feature>
<dbReference type="PANTHER" id="PTHR46743:SF2">
    <property type="entry name" value="TEICHOIC ACIDS EXPORT ATP-BINDING PROTEIN TAGH"/>
    <property type="match status" value="1"/>
</dbReference>
<evidence type="ECO:0000313" key="6">
    <source>
        <dbReference type="EMBL" id="MBC8432835.1"/>
    </source>
</evidence>
<dbReference type="InterPro" id="IPR015860">
    <property type="entry name" value="ABC_transpr_TagH-like"/>
</dbReference>